<dbReference type="Gene3D" id="3.30.60.60">
    <property type="entry name" value="N-acetyl transferase-like"/>
    <property type="match status" value="1"/>
</dbReference>
<dbReference type="GO" id="GO:0005634">
    <property type="term" value="C:nucleus"/>
    <property type="evidence" value="ECO:0000318"/>
    <property type="project" value="GO_Central"/>
</dbReference>
<evidence type="ECO:0000256" key="10">
    <source>
        <dbReference type="ARBA" id="ARBA00023242"/>
    </source>
</evidence>
<evidence type="ECO:0000259" key="14">
    <source>
        <dbReference type="PROSITE" id="PS50157"/>
    </source>
</evidence>
<dbReference type="GO" id="GO:0006357">
    <property type="term" value="P:regulation of transcription by RNA polymerase II"/>
    <property type="evidence" value="ECO:0000318"/>
    <property type="project" value="GO_Central"/>
</dbReference>
<dbReference type="InterPro" id="IPR050603">
    <property type="entry name" value="MYST_HAT"/>
</dbReference>
<dbReference type="Pfam" id="PF17772">
    <property type="entry name" value="zf-MYST"/>
    <property type="match status" value="1"/>
</dbReference>
<dbReference type="KEGG" id="tva:4744979"/>
<dbReference type="InterPro" id="IPR036388">
    <property type="entry name" value="WH-like_DNA-bd_sf"/>
</dbReference>
<dbReference type="PROSITE" id="PS50157">
    <property type="entry name" value="ZINC_FINGER_C2H2_2"/>
    <property type="match status" value="1"/>
</dbReference>
<feature type="domain" description="MYST-type HAT" evidence="15">
    <location>
        <begin position="96"/>
        <end position="370"/>
    </location>
</feature>
<keyword evidence="6 12" id="KW-0863">Zinc-finger</keyword>
<comment type="similarity">
    <text evidence="2 13">Belongs to the MYST (SAS/MOZ) family.</text>
</comment>
<dbReference type="OrthoDB" id="787137at2759"/>
<dbReference type="GO" id="GO:0003712">
    <property type="term" value="F:transcription coregulator activity"/>
    <property type="evidence" value="ECO:0000318"/>
    <property type="project" value="GO_Central"/>
</dbReference>
<dbReference type="EC" id="2.3.1.48" evidence="3 13"/>
<evidence type="ECO:0000256" key="2">
    <source>
        <dbReference type="ARBA" id="ARBA00010107"/>
    </source>
</evidence>
<dbReference type="FunFam" id="2.30.30.140:FF:000156">
    <property type="entry name" value="Histone acetyltransferase"/>
    <property type="match status" value="1"/>
</dbReference>
<evidence type="ECO:0000313" key="16">
    <source>
        <dbReference type="EMBL" id="EAX87328.1"/>
    </source>
</evidence>
<dbReference type="eggNOG" id="KOG2747">
    <property type="taxonomic scope" value="Eukaryota"/>
</dbReference>
<dbReference type="GO" id="GO:0008270">
    <property type="term" value="F:zinc ion binding"/>
    <property type="evidence" value="ECO:0007669"/>
    <property type="project" value="UniProtKB-KW"/>
</dbReference>
<dbReference type="Gene3D" id="1.10.10.10">
    <property type="entry name" value="Winged helix-like DNA-binding domain superfamily/Winged helix DNA-binding domain"/>
    <property type="match status" value="1"/>
</dbReference>
<evidence type="ECO:0000256" key="1">
    <source>
        <dbReference type="ARBA" id="ARBA00004123"/>
    </source>
</evidence>
<keyword evidence="8" id="KW-0156">Chromatin regulator</keyword>
<feature type="domain" description="C2H2-type" evidence="14">
    <location>
        <begin position="130"/>
        <end position="161"/>
    </location>
</feature>
<evidence type="ECO:0000256" key="12">
    <source>
        <dbReference type="PROSITE-ProRule" id="PRU00042"/>
    </source>
</evidence>
<dbReference type="PANTHER" id="PTHR10615">
    <property type="entry name" value="HISTONE ACETYLTRANSFERASE"/>
    <property type="match status" value="1"/>
</dbReference>
<dbReference type="PANTHER" id="PTHR10615:SF161">
    <property type="entry name" value="HISTONE ACETYLTRANSFERASE KAT7"/>
    <property type="match status" value="1"/>
</dbReference>
<evidence type="ECO:0000256" key="7">
    <source>
        <dbReference type="ARBA" id="ARBA00022833"/>
    </source>
</evidence>
<keyword evidence="17" id="KW-1185">Reference proteome</keyword>
<keyword evidence="5" id="KW-0479">Metal-binding</keyword>
<dbReference type="FunFam" id="3.30.60.60:FF:000001">
    <property type="entry name" value="Histone acetyltransferase"/>
    <property type="match status" value="1"/>
</dbReference>
<dbReference type="InterPro" id="IPR013087">
    <property type="entry name" value="Znf_C2H2_type"/>
</dbReference>
<evidence type="ECO:0000256" key="8">
    <source>
        <dbReference type="ARBA" id="ARBA00022853"/>
    </source>
</evidence>
<dbReference type="FunFam" id="3.40.630.30:FF:000002">
    <property type="entry name" value="Histone acetyltransferase"/>
    <property type="match status" value="1"/>
</dbReference>
<feature type="active site" description="Proton donor/acceptor" evidence="11">
    <location>
        <position position="272"/>
    </location>
</feature>
<dbReference type="VEuPathDB" id="TrichDB:TVAGG3_0995200"/>
<keyword evidence="4" id="KW-0808">Transferase</keyword>
<dbReference type="Pfam" id="PF11717">
    <property type="entry name" value="Tudor-knot"/>
    <property type="match status" value="1"/>
</dbReference>
<dbReference type="SUPFAM" id="SSF54160">
    <property type="entry name" value="Chromo domain-like"/>
    <property type="match status" value="1"/>
</dbReference>
<evidence type="ECO:0000313" key="17">
    <source>
        <dbReference type="Proteomes" id="UP000001542"/>
    </source>
</evidence>
<evidence type="ECO:0000256" key="6">
    <source>
        <dbReference type="ARBA" id="ARBA00022771"/>
    </source>
</evidence>
<proteinExistence type="inferred from homology"/>
<evidence type="ECO:0000256" key="11">
    <source>
        <dbReference type="PIRSR" id="PIRSR602717-51"/>
    </source>
</evidence>
<dbReference type="InterPro" id="IPR016197">
    <property type="entry name" value="Chromo-like_dom_sf"/>
</dbReference>
<dbReference type="GO" id="GO:0000785">
    <property type="term" value="C:chromatin"/>
    <property type="evidence" value="ECO:0000318"/>
    <property type="project" value="GO_Central"/>
</dbReference>
<dbReference type="AlphaFoldDB" id="A2G690"/>
<comment type="subcellular location">
    <subcellularLocation>
        <location evidence="1 13">Nucleus</location>
    </subcellularLocation>
</comment>
<reference evidence="16" key="1">
    <citation type="submission" date="2006-10" db="EMBL/GenBank/DDBJ databases">
        <authorList>
            <person name="Amadeo P."/>
            <person name="Zhao Q."/>
            <person name="Wortman J."/>
            <person name="Fraser-Liggett C."/>
            <person name="Carlton J."/>
        </authorList>
    </citation>
    <scope>NUCLEOTIDE SEQUENCE</scope>
    <source>
        <strain evidence="16">G3</strain>
    </source>
</reference>
<dbReference type="FunFam" id="1.10.10.10:FF:000476">
    <property type="entry name" value="Histone acetyltransferase"/>
    <property type="match status" value="1"/>
</dbReference>
<dbReference type="GO" id="GO:0004402">
    <property type="term" value="F:histone acetyltransferase activity"/>
    <property type="evidence" value="ECO:0000318"/>
    <property type="project" value="GO_Central"/>
</dbReference>
<dbReference type="GO" id="GO:0003682">
    <property type="term" value="F:chromatin binding"/>
    <property type="evidence" value="ECO:0000318"/>
    <property type="project" value="GO_Central"/>
</dbReference>
<organism evidence="16 17">
    <name type="scientific">Trichomonas vaginalis (strain ATCC PRA-98 / G3)</name>
    <dbReference type="NCBI Taxonomy" id="412133"/>
    <lineage>
        <taxon>Eukaryota</taxon>
        <taxon>Metamonada</taxon>
        <taxon>Parabasalia</taxon>
        <taxon>Trichomonadida</taxon>
        <taxon>Trichomonadidae</taxon>
        <taxon>Trichomonas</taxon>
    </lineage>
</organism>
<evidence type="ECO:0000256" key="13">
    <source>
        <dbReference type="RuleBase" id="RU361211"/>
    </source>
</evidence>
<dbReference type="InterPro" id="IPR040706">
    <property type="entry name" value="Zf-MYST"/>
</dbReference>
<dbReference type="Proteomes" id="UP000001542">
    <property type="component" value="Unassembled WGS sequence"/>
</dbReference>
<dbReference type="SUPFAM" id="SSF55729">
    <property type="entry name" value="Acyl-CoA N-acyltransferases (Nat)"/>
    <property type="match status" value="1"/>
</dbReference>
<dbReference type="InterPro" id="IPR025995">
    <property type="entry name" value="Tudor-knot"/>
</dbReference>
<dbReference type="PROSITE" id="PS51726">
    <property type="entry name" value="MYST_HAT"/>
    <property type="match status" value="1"/>
</dbReference>
<dbReference type="SMR" id="A2G690"/>
<evidence type="ECO:0000256" key="9">
    <source>
        <dbReference type="ARBA" id="ARBA00022990"/>
    </source>
</evidence>
<sequence length="376" mass="44162">MSETTRFKKNDYVIAKTDDFPDGAQGEIIDFRRHDTQAYIHFINQDKRLDRWVDIGTLRLNPDQINVNSKNKKSHDNSDEEQPELIKFEEVHKEITKIRNIDMITIGNYTMRTWYFSPFPYPYFEMDHIYMCEHCFTYFASEKDLQDHIHKLNETHPPGREIYRDGNLSIYELKGKNQKIPCQNLCLLSKLFLDHKTLFYDVEGFEFYVLCECDNSGSHLAAYFSREIKSSQGNILACITTLPPFQKKGYGHLLISLAYELAKRQKRSGGPETPLSDLDKIAFKTYWRYAIVNALKKGENQISSIDDIVVETAIDRKDIIKTLKKLNLVRERNDEFKLIVSKEKWKDVCSQPEFNQPKMTVKSNLLIWIPKEEDET</sequence>
<evidence type="ECO:0000256" key="4">
    <source>
        <dbReference type="ARBA" id="ARBA00022679"/>
    </source>
</evidence>
<dbReference type="Gene3D" id="3.40.630.30">
    <property type="match status" value="1"/>
</dbReference>
<reference evidence="16" key="2">
    <citation type="journal article" date="2007" name="Science">
        <title>Draft genome sequence of the sexually transmitted pathogen Trichomonas vaginalis.</title>
        <authorList>
            <person name="Carlton J.M."/>
            <person name="Hirt R.P."/>
            <person name="Silva J.C."/>
            <person name="Delcher A.L."/>
            <person name="Schatz M."/>
            <person name="Zhao Q."/>
            <person name="Wortman J.R."/>
            <person name="Bidwell S.L."/>
            <person name="Alsmark U.C.M."/>
            <person name="Besteiro S."/>
            <person name="Sicheritz-Ponten T."/>
            <person name="Noel C.J."/>
            <person name="Dacks J.B."/>
            <person name="Foster P.G."/>
            <person name="Simillion C."/>
            <person name="Van de Peer Y."/>
            <person name="Miranda-Saavedra D."/>
            <person name="Barton G.J."/>
            <person name="Westrop G.D."/>
            <person name="Mueller S."/>
            <person name="Dessi D."/>
            <person name="Fiori P.L."/>
            <person name="Ren Q."/>
            <person name="Paulsen I."/>
            <person name="Zhang H."/>
            <person name="Bastida-Corcuera F.D."/>
            <person name="Simoes-Barbosa A."/>
            <person name="Brown M.T."/>
            <person name="Hayes R.D."/>
            <person name="Mukherjee M."/>
            <person name="Okumura C.Y."/>
            <person name="Schneider R."/>
            <person name="Smith A.J."/>
            <person name="Vanacova S."/>
            <person name="Villalvazo M."/>
            <person name="Haas B.J."/>
            <person name="Pertea M."/>
            <person name="Feldblyum T.V."/>
            <person name="Utterback T.R."/>
            <person name="Shu C.L."/>
            <person name="Osoegawa K."/>
            <person name="de Jong P.J."/>
            <person name="Hrdy I."/>
            <person name="Horvathova L."/>
            <person name="Zubacova Z."/>
            <person name="Dolezal P."/>
            <person name="Malik S.B."/>
            <person name="Logsdon J.M. Jr."/>
            <person name="Henze K."/>
            <person name="Gupta A."/>
            <person name="Wang C.C."/>
            <person name="Dunne R.L."/>
            <person name="Upcroft J.A."/>
            <person name="Upcroft P."/>
            <person name="White O."/>
            <person name="Salzberg S.L."/>
            <person name="Tang P."/>
            <person name="Chiu C.-H."/>
            <person name="Lee Y.-S."/>
            <person name="Embley T.M."/>
            <person name="Coombs G.H."/>
            <person name="Mottram J.C."/>
            <person name="Tachezy J."/>
            <person name="Fraser-Liggett C.M."/>
            <person name="Johnson P.J."/>
        </authorList>
    </citation>
    <scope>NUCLEOTIDE SEQUENCE [LARGE SCALE GENOMIC DNA]</scope>
    <source>
        <strain evidence="16">G3</strain>
    </source>
</reference>
<evidence type="ECO:0000259" key="15">
    <source>
        <dbReference type="PROSITE" id="PS51726"/>
    </source>
</evidence>
<dbReference type="OMA" id="CEFCFVS"/>
<protein>
    <recommendedName>
        <fullName evidence="3 13">Histone acetyltransferase</fullName>
        <ecNumber evidence="3 13">2.3.1.48</ecNumber>
    </recommendedName>
</protein>
<dbReference type="InterPro" id="IPR002717">
    <property type="entry name" value="HAT_MYST-type"/>
</dbReference>
<dbReference type="Gene3D" id="2.30.30.140">
    <property type="match status" value="1"/>
</dbReference>
<accession>A2G690</accession>
<dbReference type="Pfam" id="PF01853">
    <property type="entry name" value="MOZ_SAS"/>
    <property type="match status" value="1"/>
</dbReference>
<dbReference type="FunCoup" id="A2G690">
    <property type="interactions" value="782"/>
</dbReference>
<evidence type="ECO:0000256" key="5">
    <source>
        <dbReference type="ARBA" id="ARBA00022723"/>
    </source>
</evidence>
<gene>
    <name evidence="16" type="ORF">TVAG_345100</name>
</gene>
<keyword evidence="7" id="KW-0862">Zinc</keyword>
<dbReference type="STRING" id="5722.A2G690"/>
<comment type="catalytic activity">
    <reaction evidence="13">
        <text>L-lysyl-[protein] + acetyl-CoA = N(6)-acetyl-L-lysyl-[protein] + CoA + H(+)</text>
        <dbReference type="Rhea" id="RHEA:45948"/>
        <dbReference type="Rhea" id="RHEA-COMP:9752"/>
        <dbReference type="Rhea" id="RHEA-COMP:10731"/>
        <dbReference type="ChEBI" id="CHEBI:15378"/>
        <dbReference type="ChEBI" id="CHEBI:29969"/>
        <dbReference type="ChEBI" id="CHEBI:57287"/>
        <dbReference type="ChEBI" id="CHEBI:57288"/>
        <dbReference type="ChEBI" id="CHEBI:61930"/>
        <dbReference type="EC" id="2.3.1.48"/>
    </reaction>
</comment>
<dbReference type="EMBL" id="DS114470">
    <property type="protein sequence ID" value="EAX87328.1"/>
    <property type="molecule type" value="Genomic_DNA"/>
</dbReference>
<dbReference type="InParanoid" id="A2G690"/>
<dbReference type="InterPro" id="IPR016181">
    <property type="entry name" value="Acyl_CoA_acyltransferase"/>
</dbReference>
<keyword evidence="10 13" id="KW-0539">Nucleus</keyword>
<dbReference type="VEuPathDB" id="TrichDB:TVAG_345100"/>
<keyword evidence="9" id="KW-0007">Acetylation</keyword>
<name>A2G690_TRIV3</name>
<evidence type="ECO:0000256" key="3">
    <source>
        <dbReference type="ARBA" id="ARBA00013184"/>
    </source>
</evidence>